<dbReference type="GO" id="GO:0005744">
    <property type="term" value="C:TIM23 mitochondrial import inner membrane translocase complex"/>
    <property type="evidence" value="ECO:0007669"/>
    <property type="project" value="TreeGrafter"/>
</dbReference>
<evidence type="ECO:0000313" key="12">
    <source>
        <dbReference type="EMBL" id="KAK1678978.1"/>
    </source>
</evidence>
<dbReference type="AlphaFoldDB" id="A0AAD8WUV8"/>
<evidence type="ECO:0000256" key="8">
    <source>
        <dbReference type="ARBA" id="ARBA00023010"/>
    </source>
</evidence>
<keyword evidence="3" id="KW-0813">Transport</keyword>
<keyword evidence="10" id="KW-0472">Membrane</keyword>
<keyword evidence="4" id="KW-0812">Transmembrane</keyword>
<dbReference type="Proteomes" id="UP001231189">
    <property type="component" value="Unassembled WGS sequence"/>
</dbReference>
<evidence type="ECO:0000256" key="11">
    <source>
        <dbReference type="SAM" id="MobiDB-lite"/>
    </source>
</evidence>
<evidence type="ECO:0000256" key="4">
    <source>
        <dbReference type="ARBA" id="ARBA00022692"/>
    </source>
</evidence>
<dbReference type="GO" id="GO:0030150">
    <property type="term" value="P:protein import into mitochondrial matrix"/>
    <property type="evidence" value="ECO:0007669"/>
    <property type="project" value="TreeGrafter"/>
</dbReference>
<comment type="similarity">
    <text evidence="2">Belongs to the Tim17/Tim22/Tim23 family.</text>
</comment>
<name>A0AAD8WUV8_LOLMU</name>
<keyword evidence="7" id="KW-1133">Transmembrane helix</keyword>
<dbReference type="GO" id="GO:0008320">
    <property type="term" value="F:protein transmembrane transporter activity"/>
    <property type="evidence" value="ECO:0007669"/>
    <property type="project" value="TreeGrafter"/>
</dbReference>
<keyword evidence="8" id="KW-0811">Translocation</keyword>
<keyword evidence="13" id="KW-1185">Reference proteome</keyword>
<proteinExistence type="inferred from homology"/>
<keyword evidence="9" id="KW-0496">Mitochondrion</keyword>
<evidence type="ECO:0000256" key="7">
    <source>
        <dbReference type="ARBA" id="ARBA00022989"/>
    </source>
</evidence>
<sequence length="178" mass="18795">MSTPFERDPCPDRILDDLGGAFAMGAVGGSIFHFTKGTYNSPNGARLAGGMQALRMNAPRIGGAFAVWGGLFSVYNCTAVFVRQKEDPWNSVIAGAATHGSLNLRRGLGAAARSAVFGGCLLALIEGVGIVLNNVVDESARPQPPVDDPNLEEARKHNGNRGELESLHTDPVPSFAYK</sequence>
<feature type="compositionally biased region" description="Basic and acidic residues" evidence="11">
    <location>
        <begin position="152"/>
        <end position="168"/>
    </location>
</feature>
<evidence type="ECO:0000256" key="9">
    <source>
        <dbReference type="ARBA" id="ARBA00023128"/>
    </source>
</evidence>
<evidence type="ECO:0000256" key="5">
    <source>
        <dbReference type="ARBA" id="ARBA00022792"/>
    </source>
</evidence>
<evidence type="ECO:0000256" key="10">
    <source>
        <dbReference type="ARBA" id="ARBA00023136"/>
    </source>
</evidence>
<dbReference type="PANTHER" id="PTHR10485">
    <property type="entry name" value="MITOCHONDRIAL IMPORT INNER MEMBRANE TRANSLOCASE SUBUNIT TIM-17"/>
    <property type="match status" value="1"/>
</dbReference>
<dbReference type="EMBL" id="JAUUTY010000002">
    <property type="protein sequence ID" value="KAK1678978.1"/>
    <property type="molecule type" value="Genomic_DNA"/>
</dbReference>
<feature type="region of interest" description="Disordered" evidence="11">
    <location>
        <begin position="139"/>
        <end position="178"/>
    </location>
</feature>
<evidence type="ECO:0000256" key="6">
    <source>
        <dbReference type="ARBA" id="ARBA00022927"/>
    </source>
</evidence>
<keyword evidence="5" id="KW-0999">Mitochondrion inner membrane</keyword>
<dbReference type="Pfam" id="PF02466">
    <property type="entry name" value="Tim17"/>
    <property type="match status" value="1"/>
</dbReference>
<evidence type="ECO:0000256" key="3">
    <source>
        <dbReference type="ARBA" id="ARBA00022448"/>
    </source>
</evidence>
<evidence type="ECO:0000313" key="13">
    <source>
        <dbReference type="Proteomes" id="UP001231189"/>
    </source>
</evidence>
<comment type="caution">
    <text evidence="12">The sequence shown here is derived from an EMBL/GenBank/DDBJ whole genome shotgun (WGS) entry which is preliminary data.</text>
</comment>
<protein>
    <submittedName>
        <fullName evidence="12">Uncharacterized protein</fullName>
    </submittedName>
</protein>
<reference evidence="12" key="1">
    <citation type="submission" date="2023-07" db="EMBL/GenBank/DDBJ databases">
        <title>A chromosome-level genome assembly of Lolium multiflorum.</title>
        <authorList>
            <person name="Chen Y."/>
            <person name="Copetti D."/>
            <person name="Kolliker R."/>
            <person name="Studer B."/>
        </authorList>
    </citation>
    <scope>NUCLEOTIDE SEQUENCE</scope>
    <source>
        <strain evidence="12">02402/16</strain>
        <tissue evidence="12">Leaf</tissue>
    </source>
</reference>
<evidence type="ECO:0000256" key="1">
    <source>
        <dbReference type="ARBA" id="ARBA00004448"/>
    </source>
</evidence>
<keyword evidence="6" id="KW-0653">Protein transport</keyword>
<dbReference type="PANTHER" id="PTHR10485:SF0">
    <property type="entry name" value="AT05822P-RELATED"/>
    <property type="match status" value="1"/>
</dbReference>
<comment type="subcellular location">
    <subcellularLocation>
        <location evidence="1">Mitochondrion inner membrane</location>
        <topology evidence="1">Multi-pass membrane protein</topology>
    </subcellularLocation>
</comment>
<gene>
    <name evidence="12" type="ORF">QYE76_039826</name>
</gene>
<organism evidence="12 13">
    <name type="scientific">Lolium multiflorum</name>
    <name type="common">Italian ryegrass</name>
    <name type="synonym">Lolium perenne subsp. multiflorum</name>
    <dbReference type="NCBI Taxonomy" id="4521"/>
    <lineage>
        <taxon>Eukaryota</taxon>
        <taxon>Viridiplantae</taxon>
        <taxon>Streptophyta</taxon>
        <taxon>Embryophyta</taxon>
        <taxon>Tracheophyta</taxon>
        <taxon>Spermatophyta</taxon>
        <taxon>Magnoliopsida</taxon>
        <taxon>Liliopsida</taxon>
        <taxon>Poales</taxon>
        <taxon>Poaceae</taxon>
        <taxon>BOP clade</taxon>
        <taxon>Pooideae</taxon>
        <taxon>Poodae</taxon>
        <taxon>Poeae</taxon>
        <taxon>Poeae Chloroplast Group 2 (Poeae type)</taxon>
        <taxon>Loliodinae</taxon>
        <taxon>Loliinae</taxon>
        <taxon>Lolium</taxon>
    </lineage>
</organism>
<accession>A0AAD8WUV8</accession>
<evidence type="ECO:0000256" key="2">
    <source>
        <dbReference type="ARBA" id="ARBA00008444"/>
    </source>
</evidence>